<evidence type="ECO:0000256" key="2">
    <source>
        <dbReference type="ARBA" id="ARBA00022737"/>
    </source>
</evidence>
<feature type="repeat" description="WD" evidence="3">
    <location>
        <begin position="370"/>
        <end position="404"/>
    </location>
</feature>
<dbReference type="PRINTS" id="PR00320">
    <property type="entry name" value="GPROTEINBRPT"/>
</dbReference>
<keyword evidence="1 3" id="KW-0853">WD repeat</keyword>
<dbReference type="AlphaFoldDB" id="A0A0C9T6K7"/>
<reference evidence="4 5" key="1">
    <citation type="submission" date="2014-06" db="EMBL/GenBank/DDBJ databases">
        <authorList>
            <consortium name="DOE Joint Genome Institute"/>
            <person name="Kuo A."/>
            <person name="Kohler A."/>
            <person name="Nagy L.G."/>
            <person name="Floudas D."/>
            <person name="Copeland A."/>
            <person name="Barry K.W."/>
            <person name="Cichocki N."/>
            <person name="Veneault-Fourrey C."/>
            <person name="LaButti K."/>
            <person name="Lindquist E.A."/>
            <person name="Lipzen A."/>
            <person name="Lundell T."/>
            <person name="Morin E."/>
            <person name="Murat C."/>
            <person name="Sun H."/>
            <person name="Tunlid A."/>
            <person name="Henrissat B."/>
            <person name="Grigoriev I.V."/>
            <person name="Hibbett D.S."/>
            <person name="Martin F."/>
            <person name="Nordberg H.P."/>
            <person name="Cantor M.N."/>
            <person name="Hua S.X."/>
        </authorList>
    </citation>
    <scope>NUCLEOTIDE SEQUENCE [LARGE SCALE GENOMIC DNA]</scope>
    <source>
        <strain evidence="4 5">ATCC 200175</strain>
    </source>
</reference>
<dbReference type="HOGENOM" id="CLU_000288_6_12_1"/>
<gene>
    <name evidence="4" type="ORF">PAXINDRAFT_84670</name>
</gene>
<dbReference type="PANTHER" id="PTHR19879:SF9">
    <property type="entry name" value="TRANSCRIPTION INITIATION FACTOR TFIID SUBUNIT 5"/>
    <property type="match status" value="1"/>
</dbReference>
<feature type="repeat" description="WD" evidence="3">
    <location>
        <begin position="486"/>
        <end position="518"/>
    </location>
</feature>
<dbReference type="PROSITE" id="PS50082">
    <property type="entry name" value="WD_REPEATS_2"/>
    <property type="match status" value="9"/>
</dbReference>
<reference evidence="5" key="2">
    <citation type="submission" date="2015-01" db="EMBL/GenBank/DDBJ databases">
        <title>Evolutionary Origins and Diversification of the Mycorrhizal Mutualists.</title>
        <authorList>
            <consortium name="DOE Joint Genome Institute"/>
            <consortium name="Mycorrhizal Genomics Consortium"/>
            <person name="Kohler A."/>
            <person name="Kuo A."/>
            <person name="Nagy L.G."/>
            <person name="Floudas D."/>
            <person name="Copeland A."/>
            <person name="Barry K.W."/>
            <person name="Cichocki N."/>
            <person name="Veneault-Fourrey C."/>
            <person name="LaButti K."/>
            <person name="Lindquist E.A."/>
            <person name="Lipzen A."/>
            <person name="Lundell T."/>
            <person name="Morin E."/>
            <person name="Murat C."/>
            <person name="Riley R."/>
            <person name="Ohm R."/>
            <person name="Sun H."/>
            <person name="Tunlid A."/>
            <person name="Henrissat B."/>
            <person name="Grigoriev I.V."/>
            <person name="Hibbett D.S."/>
            <person name="Martin F."/>
        </authorList>
    </citation>
    <scope>NUCLEOTIDE SEQUENCE [LARGE SCALE GENOMIC DNA]</scope>
    <source>
        <strain evidence="5">ATCC 200175</strain>
    </source>
</reference>
<feature type="repeat" description="WD" evidence="3">
    <location>
        <begin position="238"/>
        <end position="270"/>
    </location>
</feature>
<proteinExistence type="predicted"/>
<evidence type="ECO:0000313" key="5">
    <source>
        <dbReference type="Proteomes" id="UP000053647"/>
    </source>
</evidence>
<feature type="repeat" description="WD" evidence="3">
    <location>
        <begin position="321"/>
        <end position="362"/>
    </location>
</feature>
<organism evidence="4 5">
    <name type="scientific">Paxillus involutus ATCC 200175</name>
    <dbReference type="NCBI Taxonomy" id="664439"/>
    <lineage>
        <taxon>Eukaryota</taxon>
        <taxon>Fungi</taxon>
        <taxon>Dikarya</taxon>
        <taxon>Basidiomycota</taxon>
        <taxon>Agaricomycotina</taxon>
        <taxon>Agaricomycetes</taxon>
        <taxon>Agaricomycetidae</taxon>
        <taxon>Boletales</taxon>
        <taxon>Paxilineae</taxon>
        <taxon>Paxillaceae</taxon>
        <taxon>Paxillus</taxon>
    </lineage>
</organism>
<protein>
    <submittedName>
        <fullName evidence="4">Unplaced genomic scaffold PAXINscaffold_59, whole genome shotgun sequence</fullName>
    </submittedName>
</protein>
<dbReference type="SUPFAM" id="SSF50978">
    <property type="entry name" value="WD40 repeat-like"/>
    <property type="match status" value="1"/>
</dbReference>
<feature type="repeat" description="WD" evidence="3">
    <location>
        <begin position="29"/>
        <end position="71"/>
    </location>
</feature>
<dbReference type="InterPro" id="IPR001680">
    <property type="entry name" value="WD40_rpt"/>
</dbReference>
<sequence length="539" mass="59143">MPFVVSSASESSQPVSLEDASPRVPLQVFEGHENWVRCACFYESDENKLVSGSDDKTLRIWDRKTGAVEVLRGHNSGVQDLDISRDGKMIVSGNWRGAIRIWNRESGKTKHIVGGHKGPSVRSVRFSPDSRRVVSGSEDGTVRVWSVVTGKLAFKPIESRGWVHCVRYSQNGDRIASGGEASGVQIWDPESGTRLLSIQHSSVISIAWTPDGTHIIGGGEGKVTVWNSHNGDPLRTWKAHDDNVVTCACFFLDENKLVTGSGDRTLRIWDRKTGVVKVLSGHTDWVWEVDVSRDGKMVVSCSDDKTVRIWNQESGETKHVLKGHKDLVLSVGFSPDSSRVVSGSQDRTVRVWSVETGRLAFEPIKCRSYVWCVRYSPGGDRIASGGPLNGVQVWDANTGTAILSITRDCTYGLAWTPDGSRVIGGREGQVTIWNPRNGEQLRTWKAHNHWIRALTLSPSKTQLATCAQFDNIAFVFDALTGEKVAALEHTDSLCGIAYSPSGQFIATGCGDNNLYLWEAPVVVGPQSKVSFVLVGFTNH</sequence>
<dbReference type="SUPFAM" id="SSF50998">
    <property type="entry name" value="Quinoprotein alcohol dehydrogenase-like"/>
    <property type="match status" value="1"/>
</dbReference>
<dbReference type="InterPro" id="IPR011047">
    <property type="entry name" value="Quinoprotein_ADH-like_sf"/>
</dbReference>
<dbReference type="CDD" id="cd00200">
    <property type="entry name" value="WD40"/>
    <property type="match status" value="2"/>
</dbReference>
<evidence type="ECO:0000256" key="3">
    <source>
        <dbReference type="PROSITE-ProRule" id="PRU00221"/>
    </source>
</evidence>
<name>A0A0C9T6K7_PAXIN</name>
<feature type="repeat" description="WD" evidence="3">
    <location>
        <begin position="163"/>
        <end position="197"/>
    </location>
</feature>
<accession>A0A0C9T6K7</accession>
<dbReference type="InterPro" id="IPR020472">
    <property type="entry name" value="WD40_PAC1"/>
</dbReference>
<keyword evidence="5" id="KW-1185">Reference proteome</keyword>
<dbReference type="Pfam" id="PF00400">
    <property type="entry name" value="WD40"/>
    <property type="match status" value="11"/>
</dbReference>
<dbReference type="Gene3D" id="2.130.10.10">
    <property type="entry name" value="YVTN repeat-like/Quinoprotein amine dehydrogenase"/>
    <property type="match status" value="4"/>
</dbReference>
<feature type="repeat" description="WD" evidence="3">
    <location>
        <begin position="121"/>
        <end position="155"/>
    </location>
</feature>
<dbReference type="EMBL" id="KN819381">
    <property type="protein sequence ID" value="KIJ11355.1"/>
    <property type="molecule type" value="Genomic_DNA"/>
</dbReference>
<dbReference type="InterPro" id="IPR036322">
    <property type="entry name" value="WD40_repeat_dom_sf"/>
</dbReference>
<feature type="repeat" description="WD" evidence="3">
    <location>
        <begin position="279"/>
        <end position="320"/>
    </location>
</feature>
<evidence type="ECO:0000256" key="1">
    <source>
        <dbReference type="ARBA" id="ARBA00022574"/>
    </source>
</evidence>
<dbReference type="Proteomes" id="UP000053647">
    <property type="component" value="Unassembled WGS sequence"/>
</dbReference>
<keyword evidence="2" id="KW-0677">Repeat</keyword>
<dbReference type="InterPro" id="IPR015943">
    <property type="entry name" value="WD40/YVTN_repeat-like_dom_sf"/>
</dbReference>
<dbReference type="PROSITE" id="PS50294">
    <property type="entry name" value="WD_REPEATS_REGION"/>
    <property type="match status" value="6"/>
</dbReference>
<dbReference type="SMART" id="SM00320">
    <property type="entry name" value="WD40"/>
    <property type="match status" value="12"/>
</dbReference>
<dbReference type="PANTHER" id="PTHR19879">
    <property type="entry name" value="TRANSCRIPTION INITIATION FACTOR TFIID"/>
    <property type="match status" value="1"/>
</dbReference>
<feature type="repeat" description="WD" evidence="3">
    <location>
        <begin position="71"/>
        <end position="112"/>
    </location>
</feature>
<dbReference type="OrthoDB" id="6262491at2759"/>
<evidence type="ECO:0000313" key="4">
    <source>
        <dbReference type="EMBL" id="KIJ11355.1"/>
    </source>
</evidence>